<dbReference type="GO" id="GO:0004794">
    <property type="term" value="F:threonine deaminase activity"/>
    <property type="evidence" value="ECO:0007669"/>
    <property type="project" value="TreeGrafter"/>
</dbReference>
<dbReference type="GO" id="GO:0006565">
    <property type="term" value="P:L-serine catabolic process"/>
    <property type="evidence" value="ECO:0007669"/>
    <property type="project" value="TreeGrafter"/>
</dbReference>
<dbReference type="InterPro" id="IPR001926">
    <property type="entry name" value="TrpB-like_PALP"/>
</dbReference>
<dbReference type="InParanoid" id="A0A165URF8"/>
<feature type="domain" description="Tryptophan synthase beta chain-like PALP" evidence="7">
    <location>
        <begin position="13"/>
        <end position="335"/>
    </location>
</feature>
<evidence type="ECO:0000259" key="7">
    <source>
        <dbReference type="Pfam" id="PF00291"/>
    </source>
</evidence>
<protein>
    <recommendedName>
        <fullName evidence="3">L-serine ammonia-lyase</fullName>
        <ecNumber evidence="3">4.3.1.17</ecNumber>
    </recommendedName>
</protein>
<dbReference type="Pfam" id="PF00291">
    <property type="entry name" value="PALP"/>
    <property type="match status" value="1"/>
</dbReference>
<dbReference type="EC" id="4.3.1.17" evidence="3"/>
<gene>
    <name evidence="8" type="ORF">NEOLEDRAFT_1129409</name>
</gene>
<evidence type="ECO:0000313" key="8">
    <source>
        <dbReference type="EMBL" id="KZT28585.1"/>
    </source>
</evidence>
<dbReference type="InterPro" id="IPR036052">
    <property type="entry name" value="TrpB-like_PALP_sf"/>
</dbReference>
<evidence type="ECO:0000313" key="9">
    <source>
        <dbReference type="Proteomes" id="UP000076761"/>
    </source>
</evidence>
<dbReference type="Proteomes" id="UP000076761">
    <property type="component" value="Unassembled WGS sequence"/>
</dbReference>
<organism evidence="8 9">
    <name type="scientific">Neolentinus lepideus HHB14362 ss-1</name>
    <dbReference type="NCBI Taxonomy" id="1314782"/>
    <lineage>
        <taxon>Eukaryota</taxon>
        <taxon>Fungi</taxon>
        <taxon>Dikarya</taxon>
        <taxon>Basidiomycota</taxon>
        <taxon>Agaricomycotina</taxon>
        <taxon>Agaricomycetes</taxon>
        <taxon>Gloeophyllales</taxon>
        <taxon>Gloeophyllaceae</taxon>
        <taxon>Neolentinus</taxon>
    </lineage>
</organism>
<dbReference type="GO" id="GO:0003941">
    <property type="term" value="F:L-serine ammonia-lyase activity"/>
    <property type="evidence" value="ECO:0007669"/>
    <property type="project" value="UniProtKB-EC"/>
</dbReference>
<evidence type="ECO:0000256" key="6">
    <source>
        <dbReference type="ARBA" id="ARBA00049406"/>
    </source>
</evidence>
<evidence type="ECO:0000256" key="1">
    <source>
        <dbReference type="ARBA" id="ARBA00001933"/>
    </source>
</evidence>
<dbReference type="PANTHER" id="PTHR48078">
    <property type="entry name" value="THREONINE DEHYDRATASE, MITOCHONDRIAL-RELATED"/>
    <property type="match status" value="1"/>
</dbReference>
<accession>A0A165URF8</accession>
<proteinExistence type="inferred from homology"/>
<evidence type="ECO:0000256" key="4">
    <source>
        <dbReference type="ARBA" id="ARBA00022898"/>
    </source>
</evidence>
<dbReference type="STRING" id="1314782.A0A165URF8"/>
<dbReference type="InterPro" id="IPR050147">
    <property type="entry name" value="Ser/Thr_Dehydratase"/>
</dbReference>
<comment type="similarity">
    <text evidence="2">Belongs to the serine/threonine dehydratase family.</text>
</comment>
<keyword evidence="4" id="KW-0663">Pyridoxal phosphate</keyword>
<dbReference type="AlphaFoldDB" id="A0A165URF8"/>
<dbReference type="EMBL" id="KV425557">
    <property type="protein sequence ID" value="KZT28585.1"/>
    <property type="molecule type" value="Genomic_DNA"/>
</dbReference>
<keyword evidence="5" id="KW-0456">Lyase</keyword>
<evidence type="ECO:0000256" key="2">
    <source>
        <dbReference type="ARBA" id="ARBA00010869"/>
    </source>
</evidence>
<reference evidence="8 9" key="1">
    <citation type="journal article" date="2016" name="Mol. Biol. Evol.">
        <title>Comparative Genomics of Early-Diverging Mushroom-Forming Fungi Provides Insights into the Origins of Lignocellulose Decay Capabilities.</title>
        <authorList>
            <person name="Nagy L.G."/>
            <person name="Riley R."/>
            <person name="Tritt A."/>
            <person name="Adam C."/>
            <person name="Daum C."/>
            <person name="Floudas D."/>
            <person name="Sun H."/>
            <person name="Yadav J.S."/>
            <person name="Pangilinan J."/>
            <person name="Larsson K.H."/>
            <person name="Matsuura K."/>
            <person name="Barry K."/>
            <person name="Labutti K."/>
            <person name="Kuo R."/>
            <person name="Ohm R.A."/>
            <person name="Bhattacharya S.S."/>
            <person name="Shirouzu T."/>
            <person name="Yoshinaga Y."/>
            <person name="Martin F.M."/>
            <person name="Grigoriev I.V."/>
            <person name="Hibbett D.S."/>
        </authorList>
    </citation>
    <scope>NUCLEOTIDE SEQUENCE [LARGE SCALE GENOMIC DNA]</scope>
    <source>
        <strain evidence="8 9">HHB14362 ss-1</strain>
    </source>
</reference>
<dbReference type="SUPFAM" id="SSF53686">
    <property type="entry name" value="Tryptophan synthase beta subunit-like PLP-dependent enzymes"/>
    <property type="match status" value="1"/>
</dbReference>
<dbReference type="GO" id="GO:0006567">
    <property type="term" value="P:L-threonine catabolic process"/>
    <property type="evidence" value="ECO:0007669"/>
    <property type="project" value="TreeGrafter"/>
</dbReference>
<evidence type="ECO:0000256" key="5">
    <source>
        <dbReference type="ARBA" id="ARBA00023239"/>
    </source>
</evidence>
<name>A0A165URF8_9AGAM</name>
<comment type="cofactor">
    <cofactor evidence="1">
        <name>pyridoxal 5'-phosphate</name>
        <dbReference type="ChEBI" id="CHEBI:597326"/>
    </cofactor>
</comment>
<keyword evidence="9" id="KW-1185">Reference proteome</keyword>
<sequence length="389" mass="42313">MTTVDEPSQPLWIETPLLYSSHISSIIGCSAYLKLENLQPSHSFKYRGVTHFIQQCKRKHGPDVHCIIASGGNAGLAAACAARRVGVKCTVYLPITASQRVVDYLRKEEAEVVLGGRIYAEALAEAQKAAALDEKAVMVPAYDDPLLWEGHASMIDEIAAHLPYGKPDAIFCSVGGGGLLAGIIVGCKRVGWDEVPIVTLETHGTNCFYQTMLQNSNKSMPPDFEGSEYITSKEHPELVLANVASTLHLSKASCLAASTPSSGAVKLALERQGIVRCLSIPDEMSMDACCKFADDHKLLVELACSTALTPAYFPSLFSNIFRTSQPKNVVFIVCGGFSVSLNDLEFYKQTVKGPQAEDIDEDAQWGTVSEGRWIAYCDSEKWYIPKQAP</sequence>
<comment type="catalytic activity">
    <reaction evidence="6">
        <text>L-serine = pyruvate + NH4(+)</text>
        <dbReference type="Rhea" id="RHEA:19169"/>
        <dbReference type="ChEBI" id="CHEBI:15361"/>
        <dbReference type="ChEBI" id="CHEBI:28938"/>
        <dbReference type="ChEBI" id="CHEBI:33384"/>
        <dbReference type="EC" id="4.3.1.17"/>
    </reaction>
</comment>
<dbReference type="OrthoDB" id="7773036at2759"/>
<dbReference type="Gene3D" id="3.40.50.1100">
    <property type="match status" value="2"/>
</dbReference>
<dbReference type="GO" id="GO:0009097">
    <property type="term" value="P:isoleucine biosynthetic process"/>
    <property type="evidence" value="ECO:0007669"/>
    <property type="project" value="TreeGrafter"/>
</dbReference>
<evidence type="ECO:0000256" key="3">
    <source>
        <dbReference type="ARBA" id="ARBA00012093"/>
    </source>
</evidence>
<dbReference type="PANTHER" id="PTHR48078:SF2">
    <property type="entry name" value="CATABOLIC L-SERINE_THREONINE DEHYDRATASE"/>
    <property type="match status" value="1"/>
</dbReference>